<dbReference type="Proteomes" id="UP000000561">
    <property type="component" value="Chromosome 1"/>
</dbReference>
<protein>
    <recommendedName>
        <fullName evidence="6">Mid2 domain-containing protein</fullName>
    </recommendedName>
</protein>
<name>A0A0D1E840_MYCMD</name>
<keyword evidence="2" id="KW-1133">Transmembrane helix</keyword>
<keyword evidence="5" id="KW-1185">Reference proteome</keyword>
<evidence type="ECO:0000256" key="1">
    <source>
        <dbReference type="SAM" id="MobiDB-lite"/>
    </source>
</evidence>
<keyword evidence="2" id="KW-0472">Membrane</keyword>
<proteinExistence type="predicted"/>
<keyword evidence="3" id="KW-0732">Signal</keyword>
<dbReference type="KEGG" id="uma:UMAG_00063"/>
<dbReference type="eggNOG" id="ENOG502R28G">
    <property type="taxonomic scope" value="Eukaryota"/>
</dbReference>
<gene>
    <name evidence="4" type="ORF">UMAG_00063</name>
</gene>
<dbReference type="VEuPathDB" id="FungiDB:UMAG_00063"/>
<feature type="region of interest" description="Disordered" evidence="1">
    <location>
        <begin position="475"/>
        <end position="522"/>
    </location>
</feature>
<dbReference type="OMA" id="NCTALNW"/>
<dbReference type="OrthoDB" id="2555614at2759"/>
<dbReference type="EMBL" id="CM003140">
    <property type="protein sequence ID" value="KIS71621.1"/>
    <property type="molecule type" value="Genomic_DNA"/>
</dbReference>
<evidence type="ECO:0000313" key="4">
    <source>
        <dbReference type="EMBL" id="KIS71621.1"/>
    </source>
</evidence>
<evidence type="ECO:0000256" key="3">
    <source>
        <dbReference type="SAM" id="SignalP"/>
    </source>
</evidence>
<dbReference type="GeneID" id="23561470"/>
<dbReference type="AlphaFoldDB" id="A0A0D1E840"/>
<feature type="compositionally biased region" description="Polar residues" evidence="1">
    <location>
        <begin position="397"/>
        <end position="411"/>
    </location>
</feature>
<feature type="region of interest" description="Disordered" evidence="1">
    <location>
        <begin position="394"/>
        <end position="417"/>
    </location>
</feature>
<reference evidence="4 5" key="1">
    <citation type="journal article" date="2006" name="Nature">
        <title>Insights from the genome of the biotrophic fungal plant pathogen Ustilago maydis.</title>
        <authorList>
            <person name="Kamper J."/>
            <person name="Kahmann R."/>
            <person name="Bolker M."/>
            <person name="Ma L.J."/>
            <person name="Brefort T."/>
            <person name="Saville B.J."/>
            <person name="Banuett F."/>
            <person name="Kronstad J.W."/>
            <person name="Gold S.E."/>
            <person name="Muller O."/>
            <person name="Perlin M.H."/>
            <person name="Wosten H.A."/>
            <person name="de Vries R."/>
            <person name="Ruiz-Herrera J."/>
            <person name="Reynaga-Pena C.G."/>
            <person name="Snetselaar K."/>
            <person name="McCann M."/>
            <person name="Perez-Martin J."/>
            <person name="Feldbrugge M."/>
            <person name="Basse C.W."/>
            <person name="Steinberg G."/>
            <person name="Ibeas J.I."/>
            <person name="Holloman W."/>
            <person name="Guzman P."/>
            <person name="Farman M."/>
            <person name="Stajich J.E."/>
            <person name="Sentandreu R."/>
            <person name="Gonzalez-Prieto J.M."/>
            <person name="Kennell J.C."/>
            <person name="Molina L."/>
            <person name="Schirawski J."/>
            <person name="Mendoza-Mendoza A."/>
            <person name="Greilinger D."/>
            <person name="Munch K."/>
            <person name="Rossel N."/>
            <person name="Scherer M."/>
            <person name="Vranes M."/>
            <person name="Ladendorf O."/>
            <person name="Vincon V."/>
            <person name="Fuchs U."/>
            <person name="Sandrock B."/>
            <person name="Meng S."/>
            <person name="Ho E.C."/>
            <person name="Cahill M.J."/>
            <person name="Boyce K.J."/>
            <person name="Klose J."/>
            <person name="Klosterman S.J."/>
            <person name="Deelstra H.J."/>
            <person name="Ortiz-Castellanos L."/>
            <person name="Li W."/>
            <person name="Sanchez-Alonso P."/>
            <person name="Schreier P.H."/>
            <person name="Hauser-Hahn I."/>
            <person name="Vaupel M."/>
            <person name="Koopmann E."/>
            <person name="Friedrich G."/>
            <person name="Voss H."/>
            <person name="Schluter T."/>
            <person name="Margolis J."/>
            <person name="Platt D."/>
            <person name="Swimmer C."/>
            <person name="Gnirke A."/>
            <person name="Chen F."/>
            <person name="Vysotskaia V."/>
            <person name="Mannhaupt G."/>
            <person name="Guldener U."/>
            <person name="Munsterkotter M."/>
            <person name="Haase D."/>
            <person name="Oesterheld M."/>
            <person name="Mewes H.W."/>
            <person name="Mauceli E.W."/>
            <person name="DeCaprio D."/>
            <person name="Wade C.M."/>
            <person name="Butler J."/>
            <person name="Young S."/>
            <person name="Jaffe D.B."/>
            <person name="Calvo S."/>
            <person name="Nusbaum C."/>
            <person name="Galagan J."/>
            <person name="Birren B.W."/>
        </authorList>
    </citation>
    <scope>NUCLEOTIDE SEQUENCE [LARGE SCALE GENOMIC DNA]</scope>
    <source>
        <strain evidence="5">DSM 14603 / FGSC 9021 / UM521</strain>
    </source>
</reference>
<sequence length="522" mass="54506">MVSLRTSALVALLIAAVSLPVSALQFSVQSVNCSQLSWSVGLSQTEWSVSSYIELFFVSQQGGQNYSLLYSALPGGEFGSPGTYDKVANFGDSRLSGQYRIGVGLTDMNGNILTTTTSASSSTVQVSAIDPRTFTFGDCTRSAQGSTSTATALASTIASRASTMTSASTPRSWPASVLSASRTSLAATSTSVSAAPVSSLPSGSASASSSGLATSHSVNKGAIAGGVIGAIILILILLALLRWSSSRRTTRRLSHASQRMSALRPLTLSEKLGGSPRAARCADSLRHKTVEAYVASDTLDAAALSRLSESSQLRSQAYTPYSPSHDGMSMNNVMTVFPSAHSEQEIRVVNEPFSLNVGQRVASPYGATSVDPRLALCRTTSIPLQTQLTDRIPVYPSHSNTQHHQGQQPRPKSTPIHAHLAPINTTALTSGTGATSHSRLTRPSAAACNFKIPRVSVPTYLASNDIEAAAAGDAFSESTSRPISTSSSFPTLSAGGTTRVSLDADPFVDAAEEQHSNSRPLL</sequence>
<feature type="transmembrane region" description="Helical" evidence="2">
    <location>
        <begin position="222"/>
        <end position="243"/>
    </location>
</feature>
<organism evidence="4 5">
    <name type="scientific">Mycosarcoma maydis</name>
    <name type="common">Corn smut fungus</name>
    <name type="synonym">Ustilago maydis</name>
    <dbReference type="NCBI Taxonomy" id="5270"/>
    <lineage>
        <taxon>Eukaryota</taxon>
        <taxon>Fungi</taxon>
        <taxon>Dikarya</taxon>
        <taxon>Basidiomycota</taxon>
        <taxon>Ustilaginomycotina</taxon>
        <taxon>Ustilaginomycetes</taxon>
        <taxon>Ustilaginales</taxon>
        <taxon>Ustilaginaceae</taxon>
        <taxon>Mycosarcoma</taxon>
    </lineage>
</organism>
<feature type="chain" id="PRO_5002229692" description="Mid2 domain-containing protein" evidence="3">
    <location>
        <begin position="24"/>
        <end position="522"/>
    </location>
</feature>
<accession>A0A0D1E840</accession>
<evidence type="ECO:0008006" key="6">
    <source>
        <dbReference type="Google" id="ProtNLM"/>
    </source>
</evidence>
<dbReference type="InParanoid" id="A0A0D1E840"/>
<dbReference type="RefSeq" id="XP_011386036.1">
    <property type="nucleotide sequence ID" value="XM_011387734.1"/>
</dbReference>
<evidence type="ECO:0000313" key="5">
    <source>
        <dbReference type="Proteomes" id="UP000000561"/>
    </source>
</evidence>
<feature type="compositionally biased region" description="Low complexity" evidence="1">
    <location>
        <begin position="475"/>
        <end position="491"/>
    </location>
</feature>
<feature type="signal peptide" evidence="3">
    <location>
        <begin position="1"/>
        <end position="23"/>
    </location>
</feature>
<keyword evidence="2" id="KW-0812">Transmembrane</keyword>
<evidence type="ECO:0000256" key="2">
    <source>
        <dbReference type="SAM" id="Phobius"/>
    </source>
</evidence>